<dbReference type="AlphaFoldDB" id="A0A3D8I844"/>
<accession>A0A3D8I844</accession>
<dbReference type="InterPro" id="IPR019301">
    <property type="entry name" value="Flagellar_prot_FlgJ_N"/>
</dbReference>
<organism evidence="2 3">
    <name type="scientific">Helicobacter marmotae</name>
    <dbReference type="NCBI Taxonomy" id="152490"/>
    <lineage>
        <taxon>Bacteria</taxon>
        <taxon>Pseudomonadati</taxon>
        <taxon>Campylobacterota</taxon>
        <taxon>Epsilonproteobacteria</taxon>
        <taxon>Campylobacterales</taxon>
        <taxon>Helicobacteraceae</taxon>
        <taxon>Helicobacter</taxon>
    </lineage>
</organism>
<reference evidence="2 3" key="1">
    <citation type="submission" date="2018-04" db="EMBL/GenBank/DDBJ databases">
        <title>Novel Campyloabacter and Helicobacter Species and Strains.</title>
        <authorList>
            <person name="Mannion A.J."/>
            <person name="Shen Z."/>
            <person name="Fox J.G."/>
        </authorList>
    </citation>
    <scope>NUCLEOTIDE SEQUENCE [LARGE SCALE GENOMIC DNA]</scope>
    <source>
        <strain evidence="2 3">MIT 98-6070</strain>
    </source>
</reference>
<evidence type="ECO:0000313" key="2">
    <source>
        <dbReference type="EMBL" id="RDU60701.1"/>
    </source>
</evidence>
<dbReference type="RefSeq" id="WP_104699473.1">
    <property type="nucleotide sequence ID" value="NZ_FZPP01000006.1"/>
</dbReference>
<comment type="caution">
    <text evidence="2">The sequence shown here is derived from an EMBL/GenBank/DDBJ whole genome shotgun (WGS) entry which is preliminary data.</text>
</comment>
<protein>
    <recommendedName>
        <fullName evidence="1">Flagellar protein FlgJ N-terminal domain-containing protein</fullName>
    </recommendedName>
</protein>
<evidence type="ECO:0000313" key="3">
    <source>
        <dbReference type="Proteomes" id="UP000256599"/>
    </source>
</evidence>
<gene>
    <name evidence="2" type="ORF">CQA63_01640</name>
</gene>
<keyword evidence="3" id="KW-1185">Reference proteome</keyword>
<dbReference type="OrthoDB" id="5324665at2"/>
<dbReference type="EMBL" id="NXLR01000002">
    <property type="protein sequence ID" value="RDU60701.1"/>
    <property type="molecule type" value="Genomic_DNA"/>
</dbReference>
<name>A0A3D8I844_9HELI</name>
<feature type="domain" description="Flagellar protein FlgJ N-terminal" evidence="1">
    <location>
        <begin position="44"/>
        <end position="87"/>
    </location>
</feature>
<proteinExistence type="predicted"/>
<sequence>MRIDNSMAIMNYNKALNEGHLAKEDKALREQTDNFESILLKFMLENAIKNDNPLYPKEPGSDIYHSMYIDQLSQELSGSFGYSELLFNFLKEQEREGKATSSKFASKNPYGK</sequence>
<evidence type="ECO:0000259" key="1">
    <source>
        <dbReference type="Pfam" id="PF10135"/>
    </source>
</evidence>
<dbReference type="Proteomes" id="UP000256599">
    <property type="component" value="Unassembled WGS sequence"/>
</dbReference>
<dbReference type="Pfam" id="PF10135">
    <property type="entry name" value="Rod-binding"/>
    <property type="match status" value="1"/>
</dbReference>